<dbReference type="Gene3D" id="1.10.8.60">
    <property type="match status" value="1"/>
</dbReference>
<dbReference type="CDD" id="cd18137">
    <property type="entry name" value="HLD_clamp_pol_III_gamma_tau"/>
    <property type="match status" value="1"/>
</dbReference>
<dbReference type="InterPro" id="IPR050238">
    <property type="entry name" value="DNA_Rep/Repair_Clamp_Loader"/>
</dbReference>
<evidence type="ECO:0000259" key="9">
    <source>
        <dbReference type="SMART" id="SM00382"/>
    </source>
</evidence>
<dbReference type="GO" id="GO:0006261">
    <property type="term" value="P:DNA-templated DNA replication"/>
    <property type="evidence" value="ECO:0007669"/>
    <property type="project" value="TreeGrafter"/>
</dbReference>
<keyword evidence="8" id="KW-0808">Transferase</keyword>
<evidence type="ECO:0000256" key="1">
    <source>
        <dbReference type="ARBA" id="ARBA00006360"/>
    </source>
</evidence>
<dbReference type="CDD" id="cd00009">
    <property type="entry name" value="AAA"/>
    <property type="match status" value="1"/>
</dbReference>
<dbReference type="Gene3D" id="3.40.50.300">
    <property type="entry name" value="P-loop containing nucleotide triphosphate hydrolases"/>
    <property type="match status" value="1"/>
</dbReference>
<comment type="caution">
    <text evidence="10">The sequence shown here is derived from an EMBL/GenBank/DDBJ whole genome shotgun (WGS) entry which is preliminary data.</text>
</comment>
<comment type="similarity">
    <text evidence="1 8">Belongs to the DnaX/STICHEL family.</text>
</comment>
<reference evidence="10 11" key="1">
    <citation type="journal article" date="2016" name="Nat. Commun.">
        <title>Thousands of microbial genomes shed light on interconnected biogeochemical processes in an aquifer system.</title>
        <authorList>
            <person name="Anantharaman K."/>
            <person name="Brown C.T."/>
            <person name="Hug L.A."/>
            <person name="Sharon I."/>
            <person name="Castelle C.J."/>
            <person name="Probst A.J."/>
            <person name="Thomas B.C."/>
            <person name="Singh A."/>
            <person name="Wilkins M.J."/>
            <person name="Karaoz U."/>
            <person name="Brodie E.L."/>
            <person name="Williams K.H."/>
            <person name="Hubbard S.S."/>
            <person name="Banfield J.F."/>
        </authorList>
    </citation>
    <scope>NUCLEOTIDE SEQUENCE [LARGE SCALE GENOMIC DNA]</scope>
</reference>
<sequence length="508" mass="55160">MNLYRKYRPQTFKDVVGQEHVKAAIVGQLEAGDAAHAYVFSGPRGVGKTTIARLIAKSLNCTERAHGSAEPCGTCQSCVAITEGRAMDVMEIDAASHTSVEHVREHILERVRVAPMHQKHTVFIIDEAHMLSKSAFNALLKTLEEPPAHVVFMLATTELHKIPDTIVSRCQRYQFFMLSPEVMMKRLKGMCEAEGKRVDDDVLREVAYRSGGSQRDAESLLDQLLHLEQSHITRERAVTVIPMTDLGQVKAFLEGWAQRRPQTSIQTLQSVMEGGTDLNGFTARVLEVLRGVLLHRLGAISESMAYTHVQFEDFASVLKEVSDARLTDMLEAAQAAATAPAHEALPQLPLELATIRVCGDGDTVTPPVAPSASAVHFMETIEDSTTVAVSDEDNASAQAGVGSVAAIALEDVKSRWSTFQSKLRKKHASLPLAMELAEPISVDGCAIAIRVPFAFYAETVNAGQNNRLLSTLMSEVLGSTVSIKAVYETSGNAVVDSVVDAFGGVVQE</sequence>
<keyword evidence="4" id="KW-0862">Zinc</keyword>
<dbReference type="PANTHER" id="PTHR11669:SF0">
    <property type="entry name" value="PROTEIN STICHEL-LIKE 2"/>
    <property type="match status" value="1"/>
</dbReference>
<evidence type="ECO:0000256" key="6">
    <source>
        <dbReference type="ARBA" id="ARBA00022932"/>
    </source>
</evidence>
<dbReference type="GO" id="GO:0003887">
    <property type="term" value="F:DNA-directed DNA polymerase activity"/>
    <property type="evidence" value="ECO:0007669"/>
    <property type="project" value="UniProtKB-KW"/>
</dbReference>
<evidence type="ECO:0000256" key="2">
    <source>
        <dbReference type="ARBA" id="ARBA00022723"/>
    </source>
</evidence>
<evidence type="ECO:0000256" key="7">
    <source>
        <dbReference type="ARBA" id="ARBA00049244"/>
    </source>
</evidence>
<dbReference type="NCBIfam" id="TIGR02397">
    <property type="entry name" value="dnaX_nterm"/>
    <property type="match status" value="1"/>
</dbReference>
<keyword evidence="8" id="KW-0548">Nucleotidyltransferase</keyword>
<protein>
    <recommendedName>
        <fullName evidence="8">DNA polymerase III subunit gamma/tau</fullName>
        <ecNumber evidence="8">2.7.7.7</ecNumber>
    </recommendedName>
</protein>
<keyword evidence="3 8" id="KW-0547">Nucleotide-binding</keyword>
<comment type="subunit">
    <text evidence="8">DNA polymerase III contains a core (composed of alpha, epsilon and theta chains) that associates with a tau subunit. This core dimerizes to form the POLIII' complex. PolIII' associates with the gamma complex (composed of gamma, delta, delta', psi and chi chains) and with the beta chain to form the complete DNA polymerase III complex.</text>
</comment>
<evidence type="ECO:0000256" key="3">
    <source>
        <dbReference type="ARBA" id="ARBA00022741"/>
    </source>
</evidence>
<dbReference type="Proteomes" id="UP000176932">
    <property type="component" value="Unassembled WGS sequence"/>
</dbReference>
<accession>A0A1F7UYE2</accession>
<proteinExistence type="inferred from homology"/>
<dbReference type="SMART" id="SM00382">
    <property type="entry name" value="AAA"/>
    <property type="match status" value="1"/>
</dbReference>
<dbReference type="GO" id="GO:0046872">
    <property type="term" value="F:metal ion binding"/>
    <property type="evidence" value="ECO:0007669"/>
    <property type="project" value="UniProtKB-KW"/>
</dbReference>
<name>A0A1F7UYE2_9BACT</name>
<evidence type="ECO:0000313" key="10">
    <source>
        <dbReference type="EMBL" id="OGL83290.1"/>
    </source>
</evidence>
<organism evidence="10 11">
    <name type="scientific">Candidatus Uhrbacteria bacterium RIFCSPLOWO2_01_FULL_53_9</name>
    <dbReference type="NCBI Taxonomy" id="1802403"/>
    <lineage>
        <taxon>Bacteria</taxon>
        <taxon>Candidatus Uhriibacteriota</taxon>
    </lineage>
</organism>
<dbReference type="SUPFAM" id="SSF52540">
    <property type="entry name" value="P-loop containing nucleoside triphosphate hydrolases"/>
    <property type="match status" value="1"/>
</dbReference>
<dbReference type="EC" id="2.7.7.7" evidence="8"/>
<feature type="domain" description="AAA+ ATPase" evidence="9">
    <location>
        <begin position="34"/>
        <end position="181"/>
    </location>
</feature>
<comment type="function">
    <text evidence="8">DNA polymerase III is a complex, multichain enzyme responsible for most of the replicative synthesis in bacteria. This DNA polymerase also exhibits 3' to 5' exonuclease activity.</text>
</comment>
<keyword evidence="5 8" id="KW-0067">ATP-binding</keyword>
<dbReference type="GO" id="GO:0009360">
    <property type="term" value="C:DNA polymerase III complex"/>
    <property type="evidence" value="ECO:0007669"/>
    <property type="project" value="InterPro"/>
</dbReference>
<evidence type="ECO:0000256" key="5">
    <source>
        <dbReference type="ARBA" id="ARBA00022840"/>
    </source>
</evidence>
<dbReference type="InterPro" id="IPR003593">
    <property type="entry name" value="AAA+_ATPase"/>
</dbReference>
<evidence type="ECO:0000313" key="11">
    <source>
        <dbReference type="Proteomes" id="UP000176932"/>
    </source>
</evidence>
<dbReference type="AlphaFoldDB" id="A0A1F7UYE2"/>
<evidence type="ECO:0000256" key="8">
    <source>
        <dbReference type="RuleBase" id="RU364063"/>
    </source>
</evidence>
<comment type="catalytic activity">
    <reaction evidence="7 8">
        <text>DNA(n) + a 2'-deoxyribonucleoside 5'-triphosphate = DNA(n+1) + diphosphate</text>
        <dbReference type="Rhea" id="RHEA:22508"/>
        <dbReference type="Rhea" id="RHEA-COMP:17339"/>
        <dbReference type="Rhea" id="RHEA-COMP:17340"/>
        <dbReference type="ChEBI" id="CHEBI:33019"/>
        <dbReference type="ChEBI" id="CHEBI:61560"/>
        <dbReference type="ChEBI" id="CHEBI:173112"/>
        <dbReference type="EC" id="2.7.7.7"/>
    </reaction>
</comment>
<keyword evidence="6 8" id="KW-0239">DNA-directed DNA polymerase</keyword>
<dbReference type="GO" id="GO:0005524">
    <property type="term" value="F:ATP binding"/>
    <property type="evidence" value="ECO:0007669"/>
    <property type="project" value="UniProtKB-KW"/>
</dbReference>
<dbReference type="InterPro" id="IPR012763">
    <property type="entry name" value="DNA_pol_III_sug/sutau_N"/>
</dbReference>
<dbReference type="EMBL" id="MGEL01000028">
    <property type="protein sequence ID" value="OGL83290.1"/>
    <property type="molecule type" value="Genomic_DNA"/>
</dbReference>
<dbReference type="InterPro" id="IPR027417">
    <property type="entry name" value="P-loop_NTPase"/>
</dbReference>
<dbReference type="InterPro" id="IPR045085">
    <property type="entry name" value="HLD_clamp_pol_III_gamma_tau"/>
</dbReference>
<gene>
    <name evidence="8" type="primary">dnaX</name>
    <name evidence="10" type="ORF">A3B32_01100</name>
</gene>
<keyword evidence="2" id="KW-0479">Metal-binding</keyword>
<keyword evidence="8" id="KW-0235">DNA replication</keyword>
<dbReference type="FunFam" id="3.40.50.300:FF:000014">
    <property type="entry name" value="DNA polymerase III subunit gamma/tau"/>
    <property type="match status" value="1"/>
</dbReference>
<evidence type="ECO:0000256" key="4">
    <source>
        <dbReference type="ARBA" id="ARBA00022833"/>
    </source>
</evidence>
<dbReference type="Pfam" id="PF13177">
    <property type="entry name" value="DNA_pol3_delta2"/>
    <property type="match status" value="1"/>
</dbReference>
<dbReference type="PANTHER" id="PTHR11669">
    <property type="entry name" value="REPLICATION FACTOR C / DNA POLYMERASE III GAMMA-TAU SUBUNIT"/>
    <property type="match status" value="1"/>
</dbReference>